<dbReference type="AlphaFoldDB" id="A0AAW5VIM4"/>
<accession>A0AAW5VIM4</accession>
<keyword evidence="4" id="KW-1185">Reference proteome</keyword>
<evidence type="ECO:0008006" key="5">
    <source>
        <dbReference type="Google" id="ProtNLM"/>
    </source>
</evidence>
<proteinExistence type="predicted"/>
<comment type="caution">
    <text evidence="2">The sequence shown here is derived from an EMBL/GenBank/DDBJ whole genome shotgun (WGS) entry which is preliminary data.</text>
</comment>
<evidence type="ECO:0000313" key="1">
    <source>
        <dbReference type="EMBL" id="MCW7525679.1"/>
    </source>
</evidence>
<evidence type="ECO:0000313" key="2">
    <source>
        <dbReference type="EMBL" id="MCW7530206.1"/>
    </source>
</evidence>
<dbReference type="Proteomes" id="UP001208540">
    <property type="component" value="Unassembled WGS sequence"/>
</dbReference>
<evidence type="ECO:0000313" key="3">
    <source>
        <dbReference type="Proteomes" id="UP001208540"/>
    </source>
</evidence>
<protein>
    <recommendedName>
        <fullName evidence="5">PD-(D/E)XK nuclease family protein</fullName>
    </recommendedName>
</protein>
<dbReference type="EMBL" id="JAMQPL010000002">
    <property type="protein sequence ID" value="MCW7530206.1"/>
    <property type="molecule type" value="Genomic_DNA"/>
</dbReference>
<gene>
    <name evidence="1" type="ORF">ND861_04915</name>
    <name evidence="2" type="ORF">ND862_08305</name>
</gene>
<sequence>MNNFKSQILKILGNSQNIDDELQNLLSTNGTIVIFYLAKISVEKGSLSKKKINGRLKKLYLSKFFSQNIDQFLNTEYYEIFINLYVYCSQNWETKIIEKYFEKDKAVLLKAIKLASLRNQNSISDFSTNNRDIALELFSELNAFAYFINTHKKLEISLKETFLSKLNMFSLFDFLYVCGEFLSSEANLNQQHSYYFQKLLMLKINTILSSNQIKIESLDEFQFHNFFIRLQCKPKLDQVEGLNLRLISETYLFNFPIDLDGDIFKEFCLNNSFHYNLSDIENQLTLMNSSLSDQKLFKVFVKKFREICECNAEINYVMRYMATIRMVFWYFITSQKNSIVDEIISFMQFLFYLEAGLKIEEDSWRGSKLGNDFKIFSDSSILNVYPSSNLKKNLREAIIDKIVFRIGNDLNRKFLNTYLFEIEDSFFFFPKSSANPFFAFSVIDSLIRISKDSKIETENLASLISSDLEENVSKLFESSKFRVLKNEILCDSDQSTVPKMEIDVMVKDGNTLLILEIKSSSFNGGLFQIFETYHQNLLKAGLQLSNIEKYLNTDLGRDELRNRFGFNEKNLEIKYMVVSNHFNFDGVKIFSKYLKTSYFELETILNDNLYLLYDPIFEISEEERVGILSVENGDSKNFDYYNQLTLERFPALKAKMQEKYKLFDGDKSLINIYKKLEEKVVWRCLNSSQN</sequence>
<dbReference type="Proteomes" id="UP001208912">
    <property type="component" value="Unassembled WGS sequence"/>
</dbReference>
<evidence type="ECO:0000313" key="4">
    <source>
        <dbReference type="Proteomes" id="UP001208912"/>
    </source>
</evidence>
<dbReference type="RefSeq" id="WP_265351003.1">
    <property type="nucleotide sequence ID" value="NZ_JAMQPL010000002.1"/>
</dbReference>
<organism evidence="2 3">
    <name type="scientific">Leptospira soteropolitanensis</name>
    <dbReference type="NCBI Taxonomy" id="2950025"/>
    <lineage>
        <taxon>Bacteria</taxon>
        <taxon>Pseudomonadati</taxon>
        <taxon>Spirochaetota</taxon>
        <taxon>Spirochaetia</taxon>
        <taxon>Leptospirales</taxon>
        <taxon>Leptospiraceae</taxon>
        <taxon>Leptospira</taxon>
    </lineage>
</organism>
<reference evidence="2 4" key="1">
    <citation type="submission" date="2022-06" db="EMBL/GenBank/DDBJ databases">
        <title>Leptospira isolates from biofilms formed at urban environments.</title>
        <authorList>
            <person name="Ribeiro P.S."/>
            <person name="Sousa T."/>
            <person name="Carvalho N."/>
            <person name="Aburjaile F."/>
            <person name="Neves F."/>
            <person name="Oliveira D."/>
            <person name="Blanco L."/>
            <person name="Lima J."/>
            <person name="Costa F."/>
            <person name="Brenig B."/>
            <person name="Soares S."/>
            <person name="Ramos R."/>
            <person name="Goes-Neto A."/>
            <person name="Matiuzzi M."/>
            <person name="Azevedo V."/>
            <person name="Ristow P."/>
        </authorList>
    </citation>
    <scope>NUCLEOTIDE SEQUENCE</scope>
    <source>
        <strain evidence="1 4">VSF19</strain>
        <strain evidence="2">VSF20</strain>
    </source>
</reference>
<dbReference type="EMBL" id="JAMQPM010000002">
    <property type="protein sequence ID" value="MCW7525679.1"/>
    <property type="molecule type" value="Genomic_DNA"/>
</dbReference>
<name>A0AAW5VIM4_9LEPT</name>